<reference evidence="2" key="1">
    <citation type="submission" date="2016-11" db="EMBL/GenBank/DDBJ databases">
        <authorList>
            <person name="Varghese N."/>
            <person name="Submissions S."/>
        </authorList>
    </citation>
    <scope>NUCLEOTIDE SEQUENCE [LARGE SCALE GENOMIC DNA]</scope>
    <source>
        <strain evidence="2">DSM 29326</strain>
    </source>
</reference>
<organism evidence="1 2">
    <name type="scientific">Loktanella atrilutea</name>
    <dbReference type="NCBI Taxonomy" id="366533"/>
    <lineage>
        <taxon>Bacteria</taxon>
        <taxon>Pseudomonadati</taxon>
        <taxon>Pseudomonadota</taxon>
        <taxon>Alphaproteobacteria</taxon>
        <taxon>Rhodobacterales</taxon>
        <taxon>Roseobacteraceae</taxon>
        <taxon>Loktanella</taxon>
    </lineage>
</organism>
<protein>
    <submittedName>
        <fullName evidence="1">Uncharacterized protein</fullName>
    </submittedName>
</protein>
<proteinExistence type="predicted"/>
<evidence type="ECO:0000313" key="2">
    <source>
        <dbReference type="Proteomes" id="UP000183987"/>
    </source>
</evidence>
<dbReference type="EMBL" id="FQUE01000005">
    <property type="protein sequence ID" value="SHF31361.1"/>
    <property type="molecule type" value="Genomic_DNA"/>
</dbReference>
<dbReference type="STRING" id="366533.SAMN05444339_10524"/>
<name>A0A1M5AM63_LOKAT</name>
<accession>A0A1M5AM63</accession>
<keyword evidence="2" id="KW-1185">Reference proteome</keyword>
<sequence>MKALHLSVVPLQTDPLFHHAPHHFRPRWEIGFSFTYVVDLLHELSGQPNGDRLRIKRLDPSGFNTAVLGCDSEAADAHAEADKLIWKF</sequence>
<dbReference type="RefSeq" id="WP_143155410.1">
    <property type="nucleotide sequence ID" value="NZ_FQUE01000005.1"/>
</dbReference>
<dbReference type="AlphaFoldDB" id="A0A1M5AM63"/>
<dbReference type="Proteomes" id="UP000183987">
    <property type="component" value="Unassembled WGS sequence"/>
</dbReference>
<evidence type="ECO:0000313" key="1">
    <source>
        <dbReference type="EMBL" id="SHF31361.1"/>
    </source>
</evidence>
<gene>
    <name evidence="1" type="ORF">SAMN05444339_10524</name>
</gene>